<dbReference type="FunFam" id="3.30.420.10:FF:000217">
    <property type="entry name" value="DNA polymerase epsilon catalytic subunit"/>
    <property type="match status" value="1"/>
</dbReference>
<accession>A0A1Y1S9D8</accession>
<evidence type="ECO:0000256" key="13">
    <source>
        <dbReference type="ARBA" id="ARBA00023125"/>
    </source>
</evidence>
<dbReference type="GO" id="GO:0051539">
    <property type="term" value="F:4 iron, 4 sulfur cluster binding"/>
    <property type="evidence" value="ECO:0007669"/>
    <property type="project" value="UniProtKB-KW"/>
</dbReference>
<evidence type="ECO:0000256" key="5">
    <source>
        <dbReference type="ARBA" id="ARBA00022695"/>
    </source>
</evidence>
<dbReference type="Pfam" id="PF03104">
    <property type="entry name" value="DNA_pol_B_exo1"/>
    <property type="match status" value="1"/>
</dbReference>
<dbReference type="SUPFAM" id="SSF56672">
    <property type="entry name" value="DNA/RNA polymerases"/>
    <property type="match status" value="1"/>
</dbReference>
<evidence type="ECO:0000256" key="1">
    <source>
        <dbReference type="ARBA" id="ARBA00004123"/>
    </source>
</evidence>
<comment type="similarity">
    <text evidence="2 15">Belongs to the DNA polymerase type-B family.</text>
</comment>
<dbReference type="InterPro" id="IPR042087">
    <property type="entry name" value="DNA_pol_B_thumb"/>
</dbReference>
<comment type="catalytic activity">
    <reaction evidence="15">
        <text>DNA(n) + a 2'-deoxyribonucleoside 5'-triphosphate = DNA(n+1) + diphosphate</text>
        <dbReference type="Rhea" id="RHEA:22508"/>
        <dbReference type="Rhea" id="RHEA-COMP:17339"/>
        <dbReference type="Rhea" id="RHEA-COMP:17340"/>
        <dbReference type="ChEBI" id="CHEBI:33019"/>
        <dbReference type="ChEBI" id="CHEBI:61560"/>
        <dbReference type="ChEBI" id="CHEBI:173112"/>
        <dbReference type="EC" id="2.7.7.7"/>
    </reaction>
</comment>
<dbReference type="Gene3D" id="1.10.287.690">
    <property type="entry name" value="Helix hairpin bin"/>
    <property type="match status" value="1"/>
</dbReference>
<dbReference type="SMART" id="SM00486">
    <property type="entry name" value="POLBc"/>
    <property type="match status" value="1"/>
</dbReference>
<evidence type="ECO:0000256" key="12">
    <source>
        <dbReference type="ARBA" id="ARBA00023014"/>
    </source>
</evidence>
<dbReference type="Pfam" id="PF22634">
    <property type="entry name" value="POL2_thumb"/>
    <property type="match status" value="1"/>
</dbReference>
<protein>
    <recommendedName>
        <fullName evidence="15">DNA polymerase epsilon catalytic subunit</fullName>
        <ecNumber evidence="15">2.7.7.7</ecNumber>
    </recommendedName>
</protein>
<evidence type="ECO:0000256" key="15">
    <source>
        <dbReference type="RuleBase" id="RU365029"/>
    </source>
</evidence>
<dbReference type="GO" id="GO:0003677">
    <property type="term" value="F:DNA binding"/>
    <property type="evidence" value="ECO:0007669"/>
    <property type="project" value="UniProtKB-KW"/>
</dbReference>
<dbReference type="PANTHER" id="PTHR10670:SF0">
    <property type="entry name" value="DNA POLYMERASE EPSILON CATALYTIC SUBUNIT A"/>
    <property type="match status" value="1"/>
</dbReference>
<dbReference type="EC" id="2.7.7.7" evidence="15"/>
<dbReference type="GO" id="GO:0006297">
    <property type="term" value="P:nucleotide-excision repair, DNA gap filling"/>
    <property type="evidence" value="ECO:0007669"/>
    <property type="project" value="TreeGrafter"/>
</dbReference>
<evidence type="ECO:0000259" key="18">
    <source>
        <dbReference type="Pfam" id="PF22634"/>
    </source>
</evidence>
<dbReference type="Gene3D" id="3.30.420.10">
    <property type="entry name" value="Ribonuclease H-like superfamily/Ribonuclease H"/>
    <property type="match status" value="1"/>
</dbReference>
<dbReference type="PANTHER" id="PTHR10670">
    <property type="entry name" value="DNA POLYMERASE EPSILON CATALYTIC SUBUNIT A"/>
    <property type="match status" value="1"/>
</dbReference>
<dbReference type="GO" id="GO:0000166">
    <property type="term" value="F:nucleotide binding"/>
    <property type="evidence" value="ECO:0007669"/>
    <property type="project" value="InterPro"/>
</dbReference>
<feature type="domain" description="DNA polymerase-epsilon zinc finger" evidence="19">
    <location>
        <begin position="1732"/>
        <end position="1765"/>
    </location>
</feature>
<comment type="subcellular location">
    <subcellularLocation>
        <location evidence="1 15">Nucleus</location>
    </subcellularLocation>
</comment>
<dbReference type="InterPro" id="IPR013697">
    <property type="entry name" value="DNA_pol_e_suA_C"/>
</dbReference>
<keyword evidence="11 15" id="KW-0408">Iron</keyword>
<keyword evidence="10 15" id="KW-0239">DNA-directed DNA polymerase</keyword>
<keyword evidence="9 15" id="KW-0862">Zinc</keyword>
<dbReference type="GO" id="GO:0008622">
    <property type="term" value="C:epsilon DNA polymerase complex"/>
    <property type="evidence" value="ECO:0007669"/>
    <property type="project" value="InterPro"/>
</dbReference>
<dbReference type="GO" id="GO:0006272">
    <property type="term" value="P:leading strand elongation"/>
    <property type="evidence" value="ECO:0007669"/>
    <property type="project" value="TreeGrafter"/>
</dbReference>
<dbReference type="InterPro" id="IPR043502">
    <property type="entry name" value="DNA/RNA_pol_sf"/>
</dbReference>
<dbReference type="InterPro" id="IPR054475">
    <property type="entry name" value="Znf-DPOE"/>
</dbReference>
<keyword evidence="21" id="KW-1185">Reference proteome</keyword>
<evidence type="ECO:0000256" key="14">
    <source>
        <dbReference type="ARBA" id="ARBA00023242"/>
    </source>
</evidence>
<dbReference type="InterPro" id="IPR036397">
    <property type="entry name" value="RNaseH_sf"/>
</dbReference>
<keyword evidence="5 15" id="KW-0548">Nucleotidyltransferase</keyword>
<keyword evidence="13 15" id="KW-0238">DNA-binding</keyword>
<gene>
    <name evidence="20" type="ORF">ECANGB1_2434</name>
</gene>
<dbReference type="InterPro" id="IPR012337">
    <property type="entry name" value="RNaseH-like_sf"/>
</dbReference>
<feature type="domain" description="DNA polymerase epsilon ,catalytic subunit A thumb" evidence="18">
    <location>
        <begin position="886"/>
        <end position="1058"/>
    </location>
</feature>
<name>A0A1Y1S9D8_9MICR</name>
<comment type="function">
    <text evidence="15">DNA polymerase II participates in chromosomal DNA replication.</text>
</comment>
<evidence type="ECO:0000256" key="2">
    <source>
        <dbReference type="ARBA" id="ARBA00005755"/>
    </source>
</evidence>
<dbReference type="InterPro" id="IPR023211">
    <property type="entry name" value="DNA_pol_palm_dom_sf"/>
</dbReference>
<keyword evidence="8 15" id="KW-0863">Zinc-finger</keyword>
<dbReference type="GO" id="GO:0045004">
    <property type="term" value="P:DNA replication proofreading"/>
    <property type="evidence" value="ECO:0007669"/>
    <property type="project" value="TreeGrafter"/>
</dbReference>
<keyword evidence="14 15" id="KW-0539">Nucleus</keyword>
<dbReference type="Gene3D" id="1.10.132.60">
    <property type="entry name" value="DNA polymerase family B, C-terminal domain"/>
    <property type="match status" value="1"/>
</dbReference>
<evidence type="ECO:0000256" key="8">
    <source>
        <dbReference type="ARBA" id="ARBA00022771"/>
    </source>
</evidence>
<evidence type="ECO:0000256" key="4">
    <source>
        <dbReference type="ARBA" id="ARBA00022679"/>
    </source>
</evidence>
<dbReference type="InterPro" id="IPR006133">
    <property type="entry name" value="DNA-dir_DNA_pol_B_exonuc"/>
</dbReference>
<evidence type="ECO:0000256" key="6">
    <source>
        <dbReference type="ARBA" id="ARBA00022705"/>
    </source>
</evidence>
<evidence type="ECO:0000256" key="11">
    <source>
        <dbReference type="ARBA" id="ARBA00023004"/>
    </source>
</evidence>
<dbReference type="Proteomes" id="UP000192639">
    <property type="component" value="Unassembled WGS sequence"/>
</dbReference>
<feature type="domain" description="DNA polymerase epsilon catalytic subunit A C-terminal" evidence="17">
    <location>
        <begin position="1464"/>
        <end position="1589"/>
    </location>
</feature>
<dbReference type="GO" id="GO:0000278">
    <property type="term" value="P:mitotic cell cycle"/>
    <property type="evidence" value="ECO:0007669"/>
    <property type="project" value="TreeGrafter"/>
</dbReference>
<evidence type="ECO:0000256" key="9">
    <source>
        <dbReference type="ARBA" id="ARBA00022833"/>
    </source>
</evidence>
<evidence type="ECO:0000313" key="20">
    <source>
        <dbReference type="EMBL" id="ORD95086.1"/>
    </source>
</evidence>
<keyword evidence="4 15" id="KW-0808">Transferase</keyword>
<dbReference type="SUPFAM" id="SSF53098">
    <property type="entry name" value="Ribonuclease H-like"/>
    <property type="match status" value="1"/>
</dbReference>
<evidence type="ECO:0000313" key="21">
    <source>
        <dbReference type="Proteomes" id="UP000192639"/>
    </source>
</evidence>
<keyword evidence="6 15" id="KW-0235">DNA replication</keyword>
<dbReference type="InterPro" id="IPR029703">
    <property type="entry name" value="POL2"/>
</dbReference>
<sequence>MEEINAYEIEEKFGFYRYTGMEEIPGWLLNYQVNKYTESMWTSLYFVKEDGSSFKISTRFYCSFLLETTDNHSVTEMLLKRYEKVVYKIEEREKINLKNYNHLNLPKTKYLKVFCMHETGMNELLKDIKDMLFEKRKHNSETFRTEEHNTEVLTCITGHYESDILFDTQAANNMNIRCGLWYKVRYDGDQYVIIPEPDNMSYPRLRIFAFDIETFKSPLMFPKAEVDEIMMISMRTEAAGFLIINRMYCGQEISGFTYSPKPEMATDFVVFNEENEEGVLIKFIELIQQIRPHITTTFNGAFFDYEFIEKRLCKLDLSLEVLTGIRKVGDYYNAAHMVHLDCYLWVKRDSYLPASSQGLKAATRAKLKYEPDEIDPEEMVRCAMEEPQKMASYSVSDAVATYFLYMKFVHSHIFSLCSLIPLPPDKVLTRGSGMLCEALLISQAELFDVLIPSVQKTEKLAFHNGRVVDNLTYVGGHVESLKAGVFRADFLHTFKFDSGIIELIKNNLDDLLEDYKQEPEYGDVKKQLISNLSDCKGEILEEGAIYHLDVGAMYPNIILTNKLQPVSIVNEEACIRCDYNDESNRCKRRMNWVSRAEYYPPTAMEVTNIVEQLNKEAFYVYENTKNKKVERKVPFSELPIRRQTAILKQRLDQYSKTIYKRSKCKEEVMQGSVVCQREVPFYVDTVKLFRNQRYKYKAEHKAACKVADEKPTKENRDKSSILNSLQIAYKCILNSFYGYVMNKGSRWWSIDMAAITCRVGGQIIIKAKSFINGIGIPLELDTDGIWAVIPNKFPSTIKIGNRTVSLLNEALNYFVCKMFTNDQYQELIDNEYGTRRENSIFFEIDGPYKTMVIPASVEENRLLKKRYIVFDFNNNIAELKGFELKRRGELKFIKKFQEDLIQKYCLGSTLKECYNGLADVAKYWLNIIDTNGANLDDKSLFELFCESKSMSKDVGDYCTKKSNILSTAKKLAEMLGDDVLKEKLKCEFIVTKYPESDSTADRVIPVIVFKSAEKEYYLEKWIGKKKSYEVRDLIDWVYYRKRYTMILQRMIIVPGYFQGIRGLFKNIECLKWMGEKKHDYFGTEKDIEDIKIDTTMFYTKNSSIVEQVESEEEMVVEESEHKKPKTSTNPRDYKKISKYIKAMMSTWTEFYIKRSKSTKRAYRIEDDGTNITFHNDVGITTTQEHRHRLILEVNALKYFDHLPRKQFHMMSGCCKECVVMEVNTKELREYTEDYFFDHFSIKNTYNNIDPILQCIVDNNFDLGIFEYFTITSTIYQQQPTFFVTDGKGEFKTYAKNNFMAGVGSIKMFLKDNIKKYRAAFTNPNDNKAIELIQNSREYIPFMTDNKTPNMLGTLSNLETIHRNLHQKMKDSAEIVLALNQLTGIPIQNIDKNIVLDTFFYKTMMNNNILIKPNTNKEMQQPFRSELIRPGYYDRFTIQIEISGSVLFAIIEYDAFLKNKNFEGVNTKEFQELRNFIKNLVLKSAEKHKGAMFLLNKVSKWLKTESIYVSRELRETVEILHQQYLVNLSQKLKEKQIETFCLTKEILFVNTNKINQEQTNKFIAFLCKEINQIEGYEMANIEVVRVFDKIGFVSPELYVYERSGIHYLSVEGYTLPESILSMYFSSKQIDNYSIYDIITSMNAESAKLLLRILSYKRDTHGLVSNCYKLLKISEFNQAKPIQLNLSIFCQKCDSECYLREHCTKCLSKFDRNLVEEECLKYLEYCWYQQVEGDKYCTRCDKIEERRLKEYCNCGGKFEFKNYMDEMIRLNSFVRTKNFNKKFEEIVGFFN</sequence>
<dbReference type="Pfam" id="PF08490">
    <property type="entry name" value="DUF1744"/>
    <property type="match status" value="1"/>
</dbReference>
<keyword evidence="7 15" id="KW-0479">Metal-binding</keyword>
<dbReference type="VEuPathDB" id="MicrosporidiaDB:ECANGB1_2434"/>
<comment type="caution">
    <text evidence="20">The sequence shown here is derived from an EMBL/GenBank/DDBJ whole genome shotgun (WGS) entry which is preliminary data.</text>
</comment>
<dbReference type="GO" id="GO:0008310">
    <property type="term" value="F:single-stranded DNA 3'-5' DNA exonuclease activity"/>
    <property type="evidence" value="ECO:0007669"/>
    <property type="project" value="TreeGrafter"/>
</dbReference>
<evidence type="ECO:0000256" key="3">
    <source>
        <dbReference type="ARBA" id="ARBA00022485"/>
    </source>
</evidence>
<keyword evidence="3 15" id="KW-0004">4Fe-4S</keyword>
<dbReference type="InterPro" id="IPR006172">
    <property type="entry name" value="DNA-dir_DNA_pol_B"/>
</dbReference>
<evidence type="ECO:0000259" key="17">
    <source>
        <dbReference type="Pfam" id="PF08490"/>
    </source>
</evidence>
<dbReference type="Gene3D" id="3.90.1600.10">
    <property type="entry name" value="Palm domain of DNA polymerase"/>
    <property type="match status" value="1"/>
</dbReference>
<dbReference type="OrthoDB" id="10060449at2759"/>
<feature type="domain" description="DNA-directed DNA polymerase family B exonuclease" evidence="16">
    <location>
        <begin position="160"/>
        <end position="361"/>
    </location>
</feature>
<evidence type="ECO:0000259" key="16">
    <source>
        <dbReference type="Pfam" id="PF03104"/>
    </source>
</evidence>
<evidence type="ECO:0000259" key="19">
    <source>
        <dbReference type="Pfam" id="PF22912"/>
    </source>
</evidence>
<dbReference type="Pfam" id="PF22912">
    <property type="entry name" value="zf-DPOE"/>
    <property type="match status" value="1"/>
</dbReference>
<dbReference type="GO" id="GO:0008270">
    <property type="term" value="F:zinc ion binding"/>
    <property type="evidence" value="ECO:0007669"/>
    <property type="project" value="UniProtKB-KW"/>
</dbReference>
<dbReference type="EMBL" id="LWDP01000003">
    <property type="protein sequence ID" value="ORD95086.1"/>
    <property type="molecule type" value="Genomic_DNA"/>
</dbReference>
<dbReference type="InterPro" id="IPR055191">
    <property type="entry name" value="POL2_thumb"/>
</dbReference>
<evidence type="ECO:0000256" key="7">
    <source>
        <dbReference type="ARBA" id="ARBA00022723"/>
    </source>
</evidence>
<proteinExistence type="inferred from homology"/>
<reference evidence="20 21" key="1">
    <citation type="journal article" date="2017" name="Environ. Microbiol.">
        <title>Decay of the glycolytic pathway and adaptation to intranuclear parasitism within Enterocytozoonidae microsporidia.</title>
        <authorList>
            <person name="Wiredu Boakye D."/>
            <person name="Jaroenlak P."/>
            <person name="Prachumwat A."/>
            <person name="Williams T.A."/>
            <person name="Bateman K.S."/>
            <person name="Itsathitphaisarn O."/>
            <person name="Sritunyalucksana K."/>
            <person name="Paszkiewicz K.H."/>
            <person name="Moore K.A."/>
            <person name="Stentiford G.D."/>
            <person name="Williams B.A."/>
        </authorList>
    </citation>
    <scope>NUCLEOTIDE SEQUENCE [LARGE SCALE GENOMIC DNA]</scope>
    <source>
        <strain evidence="20 21">GB1</strain>
    </source>
</reference>
<comment type="cofactor">
    <cofactor evidence="15">
        <name>[4Fe-4S] cluster</name>
        <dbReference type="ChEBI" id="CHEBI:49883"/>
    </cofactor>
</comment>
<dbReference type="GO" id="GO:0003887">
    <property type="term" value="F:DNA-directed DNA polymerase activity"/>
    <property type="evidence" value="ECO:0007669"/>
    <property type="project" value="UniProtKB-KW"/>
</dbReference>
<evidence type="ECO:0000256" key="10">
    <source>
        <dbReference type="ARBA" id="ARBA00022932"/>
    </source>
</evidence>
<organism evidence="20 21">
    <name type="scientific">Enterospora canceri</name>
    <dbReference type="NCBI Taxonomy" id="1081671"/>
    <lineage>
        <taxon>Eukaryota</taxon>
        <taxon>Fungi</taxon>
        <taxon>Fungi incertae sedis</taxon>
        <taxon>Microsporidia</taxon>
        <taxon>Enterocytozoonidae</taxon>
        <taxon>Enterospora</taxon>
    </lineage>
</organism>
<dbReference type="GO" id="GO:0006287">
    <property type="term" value="P:base-excision repair, gap-filling"/>
    <property type="evidence" value="ECO:0007669"/>
    <property type="project" value="TreeGrafter"/>
</dbReference>
<keyword evidence="12 15" id="KW-0411">Iron-sulfur</keyword>